<dbReference type="AlphaFoldDB" id="A0A9W6LGR3"/>
<dbReference type="Proteomes" id="UP001144313">
    <property type="component" value="Unassembled WGS sequence"/>
</dbReference>
<keyword evidence="1" id="KW-1133">Transmembrane helix</keyword>
<keyword evidence="1" id="KW-0812">Transmembrane</keyword>
<reference evidence="2" key="1">
    <citation type="submission" date="2022-12" db="EMBL/GenBank/DDBJ databases">
        <title>Reference genome sequencing for broad-spectrum identification of bacterial and archaeal isolates by mass spectrometry.</title>
        <authorList>
            <person name="Sekiguchi Y."/>
            <person name="Tourlousse D.M."/>
        </authorList>
    </citation>
    <scope>NUCLEOTIDE SEQUENCE</scope>
    <source>
        <strain evidence="2">LLR39Z86</strain>
    </source>
</reference>
<keyword evidence="3" id="KW-1185">Reference proteome</keyword>
<gene>
    <name evidence="2" type="ORF">GALLR39Z86_17610</name>
</gene>
<dbReference type="EMBL" id="BSDT01000001">
    <property type="protein sequence ID" value="GLI41911.1"/>
    <property type="molecule type" value="Genomic_DNA"/>
</dbReference>
<accession>A0A9W6LGR3</accession>
<dbReference type="RefSeq" id="WP_270115124.1">
    <property type="nucleotide sequence ID" value="NZ_BAAAOL010000003.1"/>
</dbReference>
<keyword evidence="1" id="KW-0472">Membrane</keyword>
<sequence>MPGFDRKAIPKDLALSYRRSAGNYKDLRGRLLRSKPLLHRDGAIEAVASRFPASLTEPVVLDDDAGVLRLTLDAAATMPVAAVDGEPVAIGDGTVFVVLPTGRHVVDVQGGAAASPVVVEITGRRTSTLVWREEADRATVRFGPEVVDAMPPASPVHLYQWAVAVFILCGLPLATVNLFSWGETASRATVIAVAVIGAALVPFVPWRRRERARITAVMAERERPGQPPVAHYPWDGPALADRPALLGERPEALPEFAPGQGALLLRTRAHRHLWKDGDGVTGRDTELASLRVDAPRVRIDGHEQPATWGNWWYPLQPGPHTVEIAVAGPTGGTARVSERIAIEVRAGEATAARARAHVFTHRGEDGRIAAEESLLYFEPEAFQGEWMGDPAKRLEYWG</sequence>
<proteinExistence type="predicted"/>
<feature type="transmembrane region" description="Helical" evidence="1">
    <location>
        <begin position="185"/>
        <end position="204"/>
    </location>
</feature>
<protein>
    <submittedName>
        <fullName evidence="2">Uncharacterized protein</fullName>
    </submittedName>
</protein>
<evidence type="ECO:0000313" key="2">
    <source>
        <dbReference type="EMBL" id="GLI41911.1"/>
    </source>
</evidence>
<organism evidence="2 3">
    <name type="scientific">Glycomyces algeriensis</name>
    <dbReference type="NCBI Taxonomy" id="256037"/>
    <lineage>
        <taxon>Bacteria</taxon>
        <taxon>Bacillati</taxon>
        <taxon>Actinomycetota</taxon>
        <taxon>Actinomycetes</taxon>
        <taxon>Glycomycetales</taxon>
        <taxon>Glycomycetaceae</taxon>
        <taxon>Glycomyces</taxon>
    </lineage>
</organism>
<name>A0A9W6LGR3_9ACTN</name>
<evidence type="ECO:0000313" key="3">
    <source>
        <dbReference type="Proteomes" id="UP001144313"/>
    </source>
</evidence>
<feature type="transmembrane region" description="Helical" evidence="1">
    <location>
        <begin position="158"/>
        <end position="179"/>
    </location>
</feature>
<evidence type="ECO:0000256" key="1">
    <source>
        <dbReference type="SAM" id="Phobius"/>
    </source>
</evidence>
<comment type="caution">
    <text evidence="2">The sequence shown here is derived from an EMBL/GenBank/DDBJ whole genome shotgun (WGS) entry which is preliminary data.</text>
</comment>